<dbReference type="InterPro" id="IPR050109">
    <property type="entry name" value="HTH-type_TetR-like_transc_reg"/>
</dbReference>
<dbReference type="PROSITE" id="PS50977">
    <property type="entry name" value="HTH_TETR_2"/>
    <property type="match status" value="1"/>
</dbReference>
<dbReference type="PANTHER" id="PTHR30055">
    <property type="entry name" value="HTH-TYPE TRANSCRIPTIONAL REGULATOR RUTR"/>
    <property type="match status" value="1"/>
</dbReference>
<dbReference type="Gene3D" id="1.10.10.60">
    <property type="entry name" value="Homeodomain-like"/>
    <property type="match status" value="1"/>
</dbReference>
<keyword evidence="7" id="KW-1185">Reference proteome</keyword>
<dbReference type="InterPro" id="IPR009057">
    <property type="entry name" value="Homeodomain-like_sf"/>
</dbReference>
<accession>A0ABT8B272</accession>
<dbReference type="SUPFAM" id="SSF46689">
    <property type="entry name" value="Homeodomain-like"/>
    <property type="match status" value="1"/>
</dbReference>
<name>A0ABT8B272_9NEIS</name>
<dbReference type="RefSeq" id="WP_290331558.1">
    <property type="nucleotide sequence ID" value="NZ_JAUFPU010000003.1"/>
</dbReference>
<protein>
    <submittedName>
        <fullName evidence="6">TetR/AcrR family transcriptional regulator</fullName>
    </submittedName>
</protein>
<dbReference type="Pfam" id="PF00440">
    <property type="entry name" value="TetR_N"/>
    <property type="match status" value="1"/>
</dbReference>
<gene>
    <name evidence="6" type="ORF">QWZ03_03930</name>
</gene>
<dbReference type="Proteomes" id="UP001180081">
    <property type="component" value="Unassembled WGS sequence"/>
</dbReference>
<dbReference type="EMBL" id="JAUFPU010000003">
    <property type="protein sequence ID" value="MDN3575920.1"/>
    <property type="molecule type" value="Genomic_DNA"/>
</dbReference>
<dbReference type="InterPro" id="IPR036271">
    <property type="entry name" value="Tet_transcr_reg_TetR-rel_C_sf"/>
</dbReference>
<reference evidence="6" key="2">
    <citation type="submission" date="2023-06" db="EMBL/GenBank/DDBJ databases">
        <authorList>
            <person name="Lucena T."/>
            <person name="Sun Q."/>
        </authorList>
    </citation>
    <scope>NUCLEOTIDE SEQUENCE</scope>
    <source>
        <strain evidence="6">CECT 7703</strain>
    </source>
</reference>
<proteinExistence type="predicted"/>
<dbReference type="SUPFAM" id="SSF48498">
    <property type="entry name" value="Tetracyclin repressor-like, C-terminal domain"/>
    <property type="match status" value="1"/>
</dbReference>
<comment type="caution">
    <text evidence="6">The sequence shown here is derived from an EMBL/GenBank/DDBJ whole genome shotgun (WGS) entry which is preliminary data.</text>
</comment>
<feature type="domain" description="HTH tetR-type" evidence="5">
    <location>
        <begin position="26"/>
        <end position="86"/>
    </location>
</feature>
<evidence type="ECO:0000256" key="4">
    <source>
        <dbReference type="PROSITE-ProRule" id="PRU00335"/>
    </source>
</evidence>
<dbReference type="Gene3D" id="1.10.357.10">
    <property type="entry name" value="Tetracycline Repressor, domain 2"/>
    <property type="match status" value="1"/>
</dbReference>
<keyword evidence="1" id="KW-0805">Transcription regulation</keyword>
<evidence type="ECO:0000256" key="3">
    <source>
        <dbReference type="ARBA" id="ARBA00023163"/>
    </source>
</evidence>
<dbReference type="PANTHER" id="PTHR30055:SF223">
    <property type="entry name" value="HTH-TYPE TRANSCRIPTIONAL REGULATOR UIDR"/>
    <property type="match status" value="1"/>
</dbReference>
<evidence type="ECO:0000256" key="2">
    <source>
        <dbReference type="ARBA" id="ARBA00023125"/>
    </source>
</evidence>
<organism evidence="6 7">
    <name type="scientific">Chitinimonas viridis</name>
    <dbReference type="NCBI Taxonomy" id="664880"/>
    <lineage>
        <taxon>Bacteria</taxon>
        <taxon>Pseudomonadati</taxon>
        <taxon>Pseudomonadota</taxon>
        <taxon>Betaproteobacteria</taxon>
        <taxon>Neisseriales</taxon>
        <taxon>Chitinibacteraceae</taxon>
        <taxon>Chitinimonas</taxon>
    </lineage>
</organism>
<keyword evidence="3" id="KW-0804">Transcription</keyword>
<sequence length="229" mass="25316">MKPENTDCTERCPVLETVTRWTRRKDARPGEILDAALDLFVARGFSATKVEDIARAAGVTAGTIYRYYANKEDILKAVIRESLVPTLQEGEQLIAQFDGSGPELLAFVIRTWWQMHGATKLSGIPKLMIAEASNFPELARFHREEVIARGENLIASAIQFGIDRGEFRPVALDVAVKVVVAPVVMAMVWKNTDICPGLDLDHYLEEVIETLIHGLGARPGDKQNGESEA</sequence>
<evidence type="ECO:0000313" key="7">
    <source>
        <dbReference type="Proteomes" id="UP001180081"/>
    </source>
</evidence>
<dbReference type="InterPro" id="IPR011075">
    <property type="entry name" value="TetR_C"/>
</dbReference>
<dbReference type="Pfam" id="PF16859">
    <property type="entry name" value="TetR_C_11"/>
    <property type="match status" value="1"/>
</dbReference>
<feature type="DNA-binding region" description="H-T-H motif" evidence="4">
    <location>
        <begin position="49"/>
        <end position="68"/>
    </location>
</feature>
<reference evidence="6" key="1">
    <citation type="journal article" date="2014" name="Int. J. Syst. Evol. Microbiol.">
        <title>Complete genome of a new Firmicutes species belonging to the dominant human colonic microbiota ('Ruminococcus bicirculans') reveals two chromosomes and a selective capacity to utilize plant glucans.</title>
        <authorList>
            <consortium name="NISC Comparative Sequencing Program"/>
            <person name="Wegmann U."/>
            <person name="Louis P."/>
            <person name="Goesmann A."/>
            <person name="Henrissat B."/>
            <person name="Duncan S.H."/>
            <person name="Flint H.J."/>
        </authorList>
    </citation>
    <scope>NUCLEOTIDE SEQUENCE</scope>
    <source>
        <strain evidence="6">CECT 7703</strain>
    </source>
</reference>
<evidence type="ECO:0000313" key="6">
    <source>
        <dbReference type="EMBL" id="MDN3575920.1"/>
    </source>
</evidence>
<dbReference type="PRINTS" id="PR00455">
    <property type="entry name" value="HTHTETR"/>
</dbReference>
<evidence type="ECO:0000259" key="5">
    <source>
        <dbReference type="PROSITE" id="PS50977"/>
    </source>
</evidence>
<keyword evidence="2 4" id="KW-0238">DNA-binding</keyword>
<evidence type="ECO:0000256" key="1">
    <source>
        <dbReference type="ARBA" id="ARBA00023015"/>
    </source>
</evidence>
<dbReference type="InterPro" id="IPR001647">
    <property type="entry name" value="HTH_TetR"/>
</dbReference>